<evidence type="ECO:0000313" key="4">
    <source>
        <dbReference type="EMBL" id="MFC5818219.1"/>
    </source>
</evidence>
<organism evidence="4 5">
    <name type="scientific">Nonomuraea harbinensis</name>
    <dbReference type="NCBI Taxonomy" id="1286938"/>
    <lineage>
        <taxon>Bacteria</taxon>
        <taxon>Bacillati</taxon>
        <taxon>Actinomycetota</taxon>
        <taxon>Actinomycetes</taxon>
        <taxon>Streptosporangiales</taxon>
        <taxon>Streptosporangiaceae</taxon>
        <taxon>Nonomuraea</taxon>
    </lineage>
</organism>
<dbReference type="EC" id="1.1.1.-" evidence="4"/>
<gene>
    <name evidence="4" type="ORF">ACFPUY_24205</name>
</gene>
<dbReference type="EMBL" id="JBHSNW010000012">
    <property type="protein sequence ID" value="MFC5818219.1"/>
    <property type="molecule type" value="Genomic_DNA"/>
</dbReference>
<dbReference type="InterPro" id="IPR020904">
    <property type="entry name" value="Sc_DH/Rdtase_CS"/>
</dbReference>
<dbReference type="SMART" id="SM00822">
    <property type="entry name" value="PKS_KR"/>
    <property type="match status" value="1"/>
</dbReference>
<keyword evidence="2 4" id="KW-0560">Oxidoreductase</keyword>
<sequence>MRTALVTGASRGIGRAAALRLARDGFRVGVHYGVNEAAAEDVVRLIETGGGSAFALRADLGDTAEVESLAAQLRQETDRLDVLVNNAAIGTSVPMEQETVEAFDRIFAVNVRGLFFLTKRLLPLIPDGGRIVNVTSGVTRIAFPQAIAYAMTKGAVQTFTLALAKEVGPRGITVNNVAPGIIDTDVNAGWLHTPEGEAYATSVHAVNRIGHVDEIADVIAFAASPGASFMTGSTLDATGGGNL</sequence>
<comment type="caution">
    <text evidence="4">The sequence shown here is derived from an EMBL/GenBank/DDBJ whole genome shotgun (WGS) entry which is preliminary data.</text>
</comment>
<dbReference type="RefSeq" id="WP_219550149.1">
    <property type="nucleotide sequence ID" value="NZ_JAHKRN010000055.1"/>
</dbReference>
<dbReference type="PROSITE" id="PS00061">
    <property type="entry name" value="ADH_SHORT"/>
    <property type="match status" value="1"/>
</dbReference>
<protein>
    <submittedName>
        <fullName evidence="4">SDR family NAD(P)-dependent oxidoreductase</fullName>
        <ecNumber evidence="4">1.1.1.-</ecNumber>
    </submittedName>
</protein>
<dbReference type="GO" id="GO:0016491">
    <property type="term" value="F:oxidoreductase activity"/>
    <property type="evidence" value="ECO:0007669"/>
    <property type="project" value="UniProtKB-KW"/>
</dbReference>
<proteinExistence type="inferred from homology"/>
<dbReference type="Proteomes" id="UP001596096">
    <property type="component" value="Unassembled WGS sequence"/>
</dbReference>
<dbReference type="PANTHER" id="PTHR43639">
    <property type="entry name" value="OXIDOREDUCTASE, SHORT-CHAIN DEHYDROGENASE/REDUCTASE FAMILY (AFU_ORTHOLOGUE AFUA_5G02870)"/>
    <property type="match status" value="1"/>
</dbReference>
<comment type="similarity">
    <text evidence="1">Belongs to the short-chain dehydrogenases/reductases (SDR) family.</text>
</comment>
<dbReference type="InterPro" id="IPR057326">
    <property type="entry name" value="KR_dom"/>
</dbReference>
<evidence type="ECO:0000259" key="3">
    <source>
        <dbReference type="SMART" id="SM00822"/>
    </source>
</evidence>
<reference evidence="5" key="1">
    <citation type="journal article" date="2019" name="Int. J. Syst. Evol. Microbiol.">
        <title>The Global Catalogue of Microorganisms (GCM) 10K type strain sequencing project: providing services to taxonomists for standard genome sequencing and annotation.</title>
        <authorList>
            <consortium name="The Broad Institute Genomics Platform"/>
            <consortium name="The Broad Institute Genome Sequencing Center for Infectious Disease"/>
            <person name="Wu L."/>
            <person name="Ma J."/>
        </authorList>
    </citation>
    <scope>NUCLEOTIDE SEQUENCE [LARGE SCALE GENOMIC DNA]</scope>
    <source>
        <strain evidence="5">CGMCC 4.7106</strain>
    </source>
</reference>
<feature type="domain" description="Ketoreductase" evidence="3">
    <location>
        <begin position="2"/>
        <end position="184"/>
    </location>
</feature>
<evidence type="ECO:0000256" key="1">
    <source>
        <dbReference type="ARBA" id="ARBA00006484"/>
    </source>
</evidence>
<name>A0ABW1BZL8_9ACTN</name>
<dbReference type="Pfam" id="PF13561">
    <property type="entry name" value="adh_short_C2"/>
    <property type="match status" value="1"/>
</dbReference>
<dbReference type="InterPro" id="IPR002347">
    <property type="entry name" value="SDR_fam"/>
</dbReference>
<evidence type="ECO:0000313" key="5">
    <source>
        <dbReference type="Proteomes" id="UP001596096"/>
    </source>
</evidence>
<accession>A0ABW1BZL8</accession>
<dbReference type="PANTHER" id="PTHR43639:SF1">
    <property type="entry name" value="SHORT-CHAIN DEHYDROGENASE_REDUCTASE FAMILY PROTEIN"/>
    <property type="match status" value="1"/>
</dbReference>
<evidence type="ECO:0000256" key="2">
    <source>
        <dbReference type="ARBA" id="ARBA00023002"/>
    </source>
</evidence>
<keyword evidence="5" id="KW-1185">Reference proteome</keyword>